<organism evidence="2 3">
    <name type="scientific">Panicum virgatum</name>
    <name type="common">Blackwell switchgrass</name>
    <dbReference type="NCBI Taxonomy" id="38727"/>
    <lineage>
        <taxon>Eukaryota</taxon>
        <taxon>Viridiplantae</taxon>
        <taxon>Streptophyta</taxon>
        <taxon>Embryophyta</taxon>
        <taxon>Tracheophyta</taxon>
        <taxon>Spermatophyta</taxon>
        <taxon>Magnoliopsida</taxon>
        <taxon>Liliopsida</taxon>
        <taxon>Poales</taxon>
        <taxon>Poaceae</taxon>
        <taxon>PACMAD clade</taxon>
        <taxon>Panicoideae</taxon>
        <taxon>Panicodae</taxon>
        <taxon>Paniceae</taxon>
        <taxon>Panicinae</taxon>
        <taxon>Panicum</taxon>
        <taxon>Panicum sect. Hiantes</taxon>
    </lineage>
</organism>
<evidence type="ECO:0000313" key="3">
    <source>
        <dbReference type="Proteomes" id="UP000823388"/>
    </source>
</evidence>
<comment type="caution">
    <text evidence="2">The sequence shown here is derived from an EMBL/GenBank/DDBJ whole genome shotgun (WGS) entry which is preliminary data.</text>
</comment>
<dbReference type="GO" id="GO:0009626">
    <property type="term" value="P:plant-type hypersensitive response"/>
    <property type="evidence" value="ECO:0007669"/>
    <property type="project" value="TreeGrafter"/>
</dbReference>
<protein>
    <recommendedName>
        <fullName evidence="1">MACPF domain-containing protein</fullName>
    </recommendedName>
</protein>
<dbReference type="OrthoDB" id="1366754at2759"/>
<accession>A0A8T0SD32</accession>
<dbReference type="PANTHER" id="PTHR33199:SF1">
    <property type="entry name" value="OS01G0958700 PROTEIN"/>
    <property type="match status" value="1"/>
</dbReference>
<evidence type="ECO:0000313" key="2">
    <source>
        <dbReference type="EMBL" id="KAG2594309.1"/>
    </source>
</evidence>
<dbReference type="Pfam" id="PF01823">
    <property type="entry name" value="MACPF"/>
    <property type="match status" value="1"/>
</dbReference>
<dbReference type="AlphaFoldDB" id="A0A8T0SD32"/>
<dbReference type="GO" id="GO:2000031">
    <property type="term" value="P:regulation of salicylic acid mediated signaling pathway"/>
    <property type="evidence" value="ECO:0007669"/>
    <property type="project" value="InterPro"/>
</dbReference>
<dbReference type="InterPro" id="IPR044663">
    <property type="entry name" value="CAD1/NSL1-like"/>
</dbReference>
<proteinExistence type="predicted"/>
<feature type="domain" description="MACPF" evidence="1">
    <location>
        <begin position="2"/>
        <end position="333"/>
    </location>
</feature>
<dbReference type="GO" id="GO:0005886">
    <property type="term" value="C:plasma membrane"/>
    <property type="evidence" value="ECO:0007669"/>
    <property type="project" value="TreeGrafter"/>
</dbReference>
<keyword evidence="3" id="KW-1185">Reference proteome</keyword>
<dbReference type="Proteomes" id="UP000823388">
    <property type="component" value="Chromosome 5N"/>
</dbReference>
<dbReference type="SMART" id="SM00457">
    <property type="entry name" value="MACPF"/>
    <property type="match status" value="1"/>
</dbReference>
<dbReference type="PROSITE" id="PS51412">
    <property type="entry name" value="MACPF_2"/>
    <property type="match status" value="1"/>
</dbReference>
<evidence type="ECO:0000259" key="1">
    <source>
        <dbReference type="PROSITE" id="PS51412"/>
    </source>
</evidence>
<dbReference type="PANTHER" id="PTHR33199">
    <property type="entry name" value="MACPF DOMAIN-CONTAINING PROTEIN CAD1"/>
    <property type="match status" value="1"/>
</dbReference>
<reference evidence="2" key="1">
    <citation type="submission" date="2020-05" db="EMBL/GenBank/DDBJ databases">
        <title>WGS assembly of Panicum virgatum.</title>
        <authorList>
            <person name="Lovell J.T."/>
            <person name="Jenkins J."/>
            <person name="Shu S."/>
            <person name="Juenger T.E."/>
            <person name="Schmutz J."/>
        </authorList>
    </citation>
    <scope>NUCLEOTIDE SEQUENCE</scope>
    <source>
        <strain evidence="2">AP13</strain>
    </source>
</reference>
<name>A0A8T0SD32_PANVG</name>
<dbReference type="InterPro" id="IPR020864">
    <property type="entry name" value="MACPF"/>
</dbReference>
<gene>
    <name evidence="2" type="ORF">PVAP13_5NG638100</name>
</gene>
<sequence length="607" mass="68099">MASHKAKLQSTAEAAIRSIGLGFDVVTDIRIKYCKQRGSPDPCLIQLDHGELQDIVLPGGLTVAGVTKSIKCDKGERMRFRSDVLSFQQMSEQFNQELSLSGKIPSGLFNTMFEFTGSWQKDAANTKSLAFDGWYVTLYSVALSKEQIVLRDHVKQAAPSTWEPAALARFIKKFGTHIVVGLKMGGKDVIYLKQQHSSSLQAADVQKRLKEMSDRRFHDANGQSDMSFKDTYGNNKSDTREQQLIFVQSSPLNSYSLNEDLVMMPKRRGGKDKDFISHSEWLNTVQTEPDVISMSFIPITSLLNGVPGSGFLNHAINLYLRHKPPIEELHQFLEFQLPRQWAPVYSDFALGPQRRRQSSTSLPVNIIGPKLYVCTNMVDVGKRPVTGLRLFLEGRKSNKLAIHLQHLCSLPQIIQLEDDPYNHQTQEYDRKYYEPIGPWKRFSHVCTAPVESDDLSIVTGAQLEVVNHGFKKILFLRLHFSKACNVALVRNPEWENSPNLAQKSGLISTLISTHFSSVAQKPPPRPADVNINSAVFPGGPPVPVQTPKLLKFVDPTEMMRGPQDSPGYWVVSGAKLNLERGKISLRVKYSLLTAVMPDDEFSLDDEC</sequence>
<dbReference type="EMBL" id="CM029046">
    <property type="protein sequence ID" value="KAG2594309.1"/>
    <property type="molecule type" value="Genomic_DNA"/>
</dbReference>